<dbReference type="EMBL" id="JAIWYP010000007">
    <property type="protein sequence ID" value="KAH3792178.1"/>
    <property type="molecule type" value="Genomic_DNA"/>
</dbReference>
<dbReference type="PROSITE" id="PS50902">
    <property type="entry name" value="FLAVODOXIN_LIKE"/>
    <property type="match status" value="1"/>
</dbReference>
<dbReference type="Gene3D" id="3.40.50.360">
    <property type="match status" value="1"/>
</dbReference>
<reference evidence="3" key="2">
    <citation type="submission" date="2020-11" db="EMBL/GenBank/DDBJ databases">
        <authorList>
            <person name="McCartney M.A."/>
            <person name="Auch B."/>
            <person name="Kono T."/>
            <person name="Mallez S."/>
            <person name="Becker A."/>
            <person name="Gohl D.M."/>
            <person name="Silverstein K.A.T."/>
            <person name="Koren S."/>
            <person name="Bechman K.B."/>
            <person name="Herman A."/>
            <person name="Abrahante J.E."/>
            <person name="Garbe J."/>
        </authorList>
    </citation>
    <scope>NUCLEOTIDE SEQUENCE</scope>
    <source>
        <strain evidence="3">Duluth1</strain>
        <tissue evidence="3">Whole animal</tissue>
    </source>
</reference>
<organism evidence="3 4">
    <name type="scientific">Dreissena polymorpha</name>
    <name type="common">Zebra mussel</name>
    <name type="synonym">Mytilus polymorpha</name>
    <dbReference type="NCBI Taxonomy" id="45954"/>
    <lineage>
        <taxon>Eukaryota</taxon>
        <taxon>Metazoa</taxon>
        <taxon>Spiralia</taxon>
        <taxon>Lophotrochozoa</taxon>
        <taxon>Mollusca</taxon>
        <taxon>Bivalvia</taxon>
        <taxon>Autobranchia</taxon>
        <taxon>Heteroconchia</taxon>
        <taxon>Euheterodonta</taxon>
        <taxon>Imparidentia</taxon>
        <taxon>Neoheterodontei</taxon>
        <taxon>Myida</taxon>
        <taxon>Dreissenoidea</taxon>
        <taxon>Dreissenidae</taxon>
        <taxon>Dreissena</taxon>
    </lineage>
</organism>
<dbReference type="GO" id="GO:0010181">
    <property type="term" value="F:FMN binding"/>
    <property type="evidence" value="ECO:0007669"/>
    <property type="project" value="InterPro"/>
</dbReference>
<keyword evidence="4" id="KW-1185">Reference proteome</keyword>
<comment type="caution">
    <text evidence="3">The sequence shown here is derived from an EMBL/GenBank/DDBJ whole genome shotgun (WGS) entry which is preliminary data.</text>
</comment>
<keyword evidence="1" id="KW-0285">Flavoprotein</keyword>
<dbReference type="InterPro" id="IPR029039">
    <property type="entry name" value="Flavoprotein-like_sf"/>
</dbReference>
<evidence type="ECO:0000256" key="1">
    <source>
        <dbReference type="ARBA" id="ARBA00022630"/>
    </source>
</evidence>
<dbReference type="GO" id="GO:0016491">
    <property type="term" value="F:oxidoreductase activity"/>
    <property type="evidence" value="ECO:0007669"/>
    <property type="project" value="TreeGrafter"/>
</dbReference>
<dbReference type="GO" id="GO:0005829">
    <property type="term" value="C:cytosol"/>
    <property type="evidence" value="ECO:0007669"/>
    <property type="project" value="TreeGrafter"/>
</dbReference>
<dbReference type="GO" id="GO:0050660">
    <property type="term" value="F:flavin adenine dinucleotide binding"/>
    <property type="evidence" value="ECO:0007669"/>
    <property type="project" value="TreeGrafter"/>
</dbReference>
<feature type="domain" description="Flavodoxin-like" evidence="2">
    <location>
        <begin position="1"/>
        <end position="113"/>
    </location>
</feature>
<dbReference type="InterPro" id="IPR001094">
    <property type="entry name" value="Flavdoxin-like"/>
</dbReference>
<accession>A0A9D4F766</accession>
<reference evidence="3" key="1">
    <citation type="journal article" date="2019" name="bioRxiv">
        <title>The Genome of the Zebra Mussel, Dreissena polymorpha: A Resource for Invasive Species Research.</title>
        <authorList>
            <person name="McCartney M.A."/>
            <person name="Auch B."/>
            <person name="Kono T."/>
            <person name="Mallez S."/>
            <person name="Zhang Y."/>
            <person name="Obille A."/>
            <person name="Becker A."/>
            <person name="Abrahante J.E."/>
            <person name="Garbe J."/>
            <person name="Badalamenti J.P."/>
            <person name="Herman A."/>
            <person name="Mangelson H."/>
            <person name="Liachko I."/>
            <person name="Sullivan S."/>
            <person name="Sone E.D."/>
            <person name="Koren S."/>
            <person name="Silverstein K.A.T."/>
            <person name="Beckman K.B."/>
            <person name="Gohl D.M."/>
        </authorList>
    </citation>
    <scope>NUCLEOTIDE SEQUENCE</scope>
    <source>
        <strain evidence="3">Duluth1</strain>
        <tissue evidence="3">Whole animal</tissue>
    </source>
</reference>
<dbReference type="AlphaFoldDB" id="A0A9D4F766"/>
<dbReference type="Pfam" id="PF00258">
    <property type="entry name" value="Flavodoxin_1"/>
    <property type="match status" value="1"/>
</dbReference>
<evidence type="ECO:0000259" key="2">
    <source>
        <dbReference type="PROSITE" id="PS50902"/>
    </source>
</evidence>
<dbReference type="SUPFAM" id="SSF52218">
    <property type="entry name" value="Flavoproteins"/>
    <property type="match status" value="1"/>
</dbReference>
<dbReference type="PRINTS" id="PR00369">
    <property type="entry name" value="FLAVODOXIN"/>
</dbReference>
<dbReference type="PANTHER" id="PTHR19384">
    <property type="entry name" value="NITRIC OXIDE SYNTHASE-RELATED"/>
    <property type="match status" value="1"/>
</dbReference>
<evidence type="ECO:0000313" key="4">
    <source>
        <dbReference type="Proteomes" id="UP000828390"/>
    </source>
</evidence>
<name>A0A9D4F766_DREPO</name>
<proteinExistence type="predicted"/>
<protein>
    <recommendedName>
        <fullName evidence="2">Flavodoxin-like domain-containing protein</fullName>
    </recommendedName>
</protein>
<gene>
    <name evidence="3" type="ORF">DPMN_145669</name>
</gene>
<dbReference type="InterPro" id="IPR008254">
    <property type="entry name" value="Flavodoxin/NO_synth"/>
</dbReference>
<dbReference type="PANTHER" id="PTHR19384:SF10">
    <property type="entry name" value="NADPH-DEPENDENT DIFLAVIN OXIDOREDUCTASE 1"/>
    <property type="match status" value="1"/>
</dbReference>
<evidence type="ECO:0000313" key="3">
    <source>
        <dbReference type="EMBL" id="KAH3792178.1"/>
    </source>
</evidence>
<sequence length="254" mass="27672">MHQPTFFQANLVSETTAIFVCSTAGQGDPPDNMTCFWKFILRRNLPRDSLCQLQHAVLGLGDSSYLKFNFVAKKLHRRLEQLSSTPLLDVGLADDQHDLGQLSSTPLIDLGLADDQHDMGTPLIDHDMGTPLIDMGLAYDQHDMGTPVIDLCSTPLIDYDMGTPLIDVGLADDQYDMGTPLIDLSSTPLIDMGLADDQHDLGTPLIDLSSTPLIDHDMGTPLIDLGLADDQHDMGCLPLDGEIIYTTPGYLPLA</sequence>
<dbReference type="Proteomes" id="UP000828390">
    <property type="component" value="Unassembled WGS sequence"/>
</dbReference>